<dbReference type="EMBL" id="CAJNOU010005134">
    <property type="protein sequence ID" value="CAF1467650.1"/>
    <property type="molecule type" value="Genomic_DNA"/>
</dbReference>
<dbReference type="Pfam" id="PF00665">
    <property type="entry name" value="rve"/>
    <property type="match status" value="1"/>
</dbReference>
<sequence length="1516" mass="175806">KLFPYTIITNSKSRTFSHTNSIEMETQNVDTRKMADQTLLAKARKARFDDLPNFSGHPSEDVERFLKSIKNITKATDESDNHEILEIVRGKLIRSAGIWFDNNEPNFKKWSDFEAAFRNRYFSTTSTHKKFDTLKQRKQLPDEPITSYFDDIINLCQEIDPTMSEKIIIQHLMSGINPDFRKELSRRESSINTLNEFLKYAKIEQDLHDTFRNLSIDSQQPYANFNRPSLTAALNQPKRYYNNMNHNNSVSHSTQSQSSVSQRNSIPTLGNRTSMAPDRQQIRNYPPQSISKKKPINSRPTSQYQFNNCNDWINFNHVHLFGDRKHLTIPDQRGQLTRIPYTEPSSINYPALLVNQITLPPYSQTLVDITSQVTNANNLIFEPYDRYISKFIFIPHTLLNVNNHQAKILLINAQNRQQTLPKNTRIGNLSYDTTLSICTTIQNSTKPEPPSNFQSSRKHKIPKIRAISYDKDNSNQTLRDNRCHQCNEYFLSGNDLQKHLRAQCYSDQIRKQIIESTAHIGNPKHREAIQDILWRNKILFDPTPSIINIPPQSAIRTGDHPPIYSKQYSASYKDQEIKFQETQKLLERGQIEESTSPWSSPIVLVKKKDKTMRFCIDYRRLNAITIKDAFPLPRIDEIFDQLSDATYYTKFDFKSGYFQVPLSKEDRPKTAFSTRDNHYQFTVLPQGITNGPATFQRVINHILGPARWKYALAYIDDVIIYSKTFEEHLSHLKEICQILKNARFRLNPDKCEIARTQTEYLGHHIQNGEIRPSPHNIQGLLNTNLPHTADEAYKCEIARTQTEYLGHHIQNGEIRPSPHNIQGLLNTNLPHTADEACKFVKAAEYYRKFIPNFSQIAEPLRKFVPTTRTQQKKGQKTLIKLTDEEIKAFEQLKHFLTTDLVLRLPNNRFPFKVQTDASDEGIGAVLLQTYPDGDRPVAYLSKKFTQAQRKWSPMEQECYAFICALDKWHNYLSGIKFTWETDHKALTQLNQKAQLNKRCERWRLKILEYDFKVKYIPGSTNSMPDYLSRSPVDDAEEDPDEVSLLISKSTQTDFSDIKNQSSIVAAVQTRAMKLRHQTLNDPNDGTKSAQDSLTSSSANQTLNNSMKENRIIPFSIEELIQAQQNDNYAKNILNNIKKYKNYMIKDNLLMRRSKPSVPYVPQGDFRKTILQIYHDTAANGAHFGRDKTIYKIKQRYFWPSMYKDIDNYVKSCILCAQHNPRRQKTPGKLRPIKPPEGVWQLVAMDFHGPINPTSRRGNKYIICLTDILSKFVVTKAVRDNTAQTAVKFLKDDVISKFGTPRCILTDNGTHFTSTIMNELIKQIGSTHLYSTPYHPQSNGQVERYNSTMDAKIAALSNIQKTDWDDQLPFVTFNYNTSIHSSTKQIPFEMMYGRTPILPFDYQEDNVTIQYDNEHVKKLNEFLAKLNAQAKINIIKNQERYKQRYDANRSDPLYNTGDLVLVKTLHMHSKFNVRYEGPFRITEKLAPKTFIVQHIKKPTLHRQVTTDVLLPIFERIH</sequence>
<dbReference type="InterPro" id="IPR041588">
    <property type="entry name" value="Integrase_H2C2"/>
</dbReference>
<dbReference type="Proteomes" id="UP000663889">
    <property type="component" value="Unassembled WGS sequence"/>
</dbReference>
<dbReference type="InterPro" id="IPR043128">
    <property type="entry name" value="Rev_trsase/Diguanyl_cyclase"/>
</dbReference>
<name>A0A815QTS6_9BILA</name>
<feature type="region of interest" description="Disordered" evidence="7">
    <location>
        <begin position="240"/>
        <end position="300"/>
    </location>
</feature>
<dbReference type="InterPro" id="IPR001584">
    <property type="entry name" value="Integrase_cat-core"/>
</dbReference>
<evidence type="ECO:0000256" key="1">
    <source>
        <dbReference type="ARBA" id="ARBA00022679"/>
    </source>
</evidence>
<dbReference type="InterPro" id="IPR041373">
    <property type="entry name" value="RT_RNaseH"/>
</dbReference>
<dbReference type="GO" id="GO:0004519">
    <property type="term" value="F:endonuclease activity"/>
    <property type="evidence" value="ECO:0007669"/>
    <property type="project" value="UniProtKB-KW"/>
</dbReference>
<evidence type="ECO:0000259" key="8">
    <source>
        <dbReference type="PROSITE" id="PS50878"/>
    </source>
</evidence>
<evidence type="ECO:0000259" key="9">
    <source>
        <dbReference type="PROSITE" id="PS50994"/>
    </source>
</evidence>
<keyword evidence="3" id="KW-0540">Nuclease</keyword>
<dbReference type="GO" id="GO:0003676">
    <property type="term" value="F:nucleic acid binding"/>
    <property type="evidence" value="ECO:0007669"/>
    <property type="project" value="InterPro"/>
</dbReference>
<dbReference type="FunFam" id="3.30.420.10:FF:000032">
    <property type="entry name" value="Retrovirus-related Pol polyprotein from transposon 297-like Protein"/>
    <property type="match status" value="1"/>
</dbReference>
<dbReference type="PROSITE" id="PS50994">
    <property type="entry name" value="INTEGRASE"/>
    <property type="match status" value="1"/>
</dbReference>
<keyword evidence="4" id="KW-0255">Endonuclease</keyword>
<dbReference type="PANTHER" id="PTHR37984:SF5">
    <property type="entry name" value="PROTEIN NYNRIN-LIKE"/>
    <property type="match status" value="1"/>
</dbReference>
<keyword evidence="6" id="KW-0695">RNA-directed DNA polymerase</keyword>
<feature type="compositionally biased region" description="Polar residues" evidence="7">
    <location>
        <begin position="1077"/>
        <end position="1104"/>
    </location>
</feature>
<dbReference type="InterPro" id="IPR012337">
    <property type="entry name" value="RNaseH-like_sf"/>
</dbReference>
<dbReference type="GO" id="GO:0015074">
    <property type="term" value="P:DNA integration"/>
    <property type="evidence" value="ECO:0007669"/>
    <property type="project" value="InterPro"/>
</dbReference>
<dbReference type="PANTHER" id="PTHR37984">
    <property type="entry name" value="PROTEIN CBG26694"/>
    <property type="match status" value="1"/>
</dbReference>
<dbReference type="Gene3D" id="1.10.340.70">
    <property type="match status" value="1"/>
</dbReference>
<dbReference type="GO" id="GO:0003964">
    <property type="term" value="F:RNA-directed DNA polymerase activity"/>
    <property type="evidence" value="ECO:0007669"/>
    <property type="project" value="UniProtKB-KW"/>
</dbReference>
<dbReference type="GO" id="GO:0016787">
    <property type="term" value="F:hydrolase activity"/>
    <property type="evidence" value="ECO:0007669"/>
    <property type="project" value="UniProtKB-KW"/>
</dbReference>
<evidence type="ECO:0000256" key="2">
    <source>
        <dbReference type="ARBA" id="ARBA00022695"/>
    </source>
</evidence>
<reference evidence="10" key="1">
    <citation type="submission" date="2021-02" db="EMBL/GenBank/DDBJ databases">
        <authorList>
            <person name="Nowell W R."/>
        </authorList>
    </citation>
    <scope>NUCLEOTIDE SEQUENCE</scope>
</reference>
<comment type="caution">
    <text evidence="10">The sequence shown here is derived from an EMBL/GenBank/DDBJ whole genome shotgun (WGS) entry which is preliminary data.</text>
</comment>
<dbReference type="CDD" id="cd09274">
    <property type="entry name" value="RNase_HI_RT_Ty3"/>
    <property type="match status" value="1"/>
</dbReference>
<feature type="region of interest" description="Disordered" evidence="7">
    <location>
        <begin position="1076"/>
        <end position="1104"/>
    </location>
</feature>
<proteinExistence type="predicted"/>
<evidence type="ECO:0000256" key="6">
    <source>
        <dbReference type="ARBA" id="ARBA00022918"/>
    </source>
</evidence>
<dbReference type="Pfam" id="PF03732">
    <property type="entry name" value="Retrotrans_gag"/>
    <property type="match status" value="1"/>
</dbReference>
<dbReference type="SUPFAM" id="SSF56672">
    <property type="entry name" value="DNA/RNA polymerases"/>
    <property type="match status" value="2"/>
</dbReference>
<dbReference type="FunFam" id="3.10.20.370:FF:000001">
    <property type="entry name" value="Retrovirus-related Pol polyprotein from transposon 17.6-like protein"/>
    <property type="match status" value="1"/>
</dbReference>
<dbReference type="Pfam" id="PF17917">
    <property type="entry name" value="RT_RNaseH"/>
    <property type="match status" value="1"/>
</dbReference>
<dbReference type="FunFam" id="1.10.340.70:FF:000001">
    <property type="entry name" value="Retrovirus-related Pol polyprotein from transposon gypsy-like Protein"/>
    <property type="match status" value="1"/>
</dbReference>
<dbReference type="Pfam" id="PF00078">
    <property type="entry name" value="RVT_1"/>
    <property type="match status" value="1"/>
</dbReference>
<evidence type="ECO:0008006" key="12">
    <source>
        <dbReference type="Google" id="ProtNLM"/>
    </source>
</evidence>
<dbReference type="PROSITE" id="PS50878">
    <property type="entry name" value="RT_POL"/>
    <property type="match status" value="1"/>
</dbReference>
<evidence type="ECO:0000256" key="3">
    <source>
        <dbReference type="ARBA" id="ARBA00022722"/>
    </source>
</evidence>
<protein>
    <recommendedName>
        <fullName evidence="12">Reverse transcriptase</fullName>
    </recommendedName>
</protein>
<keyword evidence="2" id="KW-0548">Nucleotidyltransferase</keyword>
<evidence type="ECO:0000256" key="7">
    <source>
        <dbReference type="SAM" id="MobiDB-lite"/>
    </source>
</evidence>
<keyword evidence="5" id="KW-0378">Hydrolase</keyword>
<dbReference type="InterPro" id="IPR000477">
    <property type="entry name" value="RT_dom"/>
</dbReference>
<dbReference type="Gene3D" id="3.10.20.370">
    <property type="match status" value="1"/>
</dbReference>
<feature type="non-terminal residue" evidence="10">
    <location>
        <position position="1"/>
    </location>
</feature>
<feature type="compositionally biased region" description="Low complexity" evidence="7">
    <location>
        <begin position="242"/>
        <end position="265"/>
    </location>
</feature>
<dbReference type="Gene3D" id="3.30.420.10">
    <property type="entry name" value="Ribonuclease H-like superfamily/Ribonuclease H"/>
    <property type="match status" value="1"/>
</dbReference>
<dbReference type="SUPFAM" id="SSF53098">
    <property type="entry name" value="Ribonuclease H-like"/>
    <property type="match status" value="1"/>
</dbReference>
<dbReference type="InterPro" id="IPR043502">
    <property type="entry name" value="DNA/RNA_pol_sf"/>
</dbReference>
<evidence type="ECO:0000313" key="10">
    <source>
        <dbReference type="EMBL" id="CAF1467650.1"/>
    </source>
</evidence>
<feature type="domain" description="Integrase catalytic" evidence="9">
    <location>
        <begin position="1230"/>
        <end position="1394"/>
    </location>
</feature>
<keyword evidence="1" id="KW-0808">Transferase</keyword>
<evidence type="ECO:0000256" key="4">
    <source>
        <dbReference type="ARBA" id="ARBA00022759"/>
    </source>
</evidence>
<dbReference type="InterPro" id="IPR005162">
    <property type="entry name" value="Retrotrans_gag_dom"/>
</dbReference>
<organism evidence="10 11">
    <name type="scientific">Rotaria sordida</name>
    <dbReference type="NCBI Taxonomy" id="392033"/>
    <lineage>
        <taxon>Eukaryota</taxon>
        <taxon>Metazoa</taxon>
        <taxon>Spiralia</taxon>
        <taxon>Gnathifera</taxon>
        <taxon>Rotifera</taxon>
        <taxon>Eurotatoria</taxon>
        <taxon>Bdelloidea</taxon>
        <taxon>Philodinida</taxon>
        <taxon>Philodinidae</taxon>
        <taxon>Rotaria</taxon>
    </lineage>
</organism>
<dbReference type="CDD" id="cd01647">
    <property type="entry name" value="RT_LTR"/>
    <property type="match status" value="1"/>
</dbReference>
<dbReference type="Gene3D" id="3.30.70.270">
    <property type="match status" value="2"/>
</dbReference>
<dbReference type="InterPro" id="IPR036397">
    <property type="entry name" value="RNaseH_sf"/>
</dbReference>
<evidence type="ECO:0000313" key="11">
    <source>
        <dbReference type="Proteomes" id="UP000663889"/>
    </source>
</evidence>
<dbReference type="Gene3D" id="3.10.10.10">
    <property type="entry name" value="HIV Type 1 Reverse Transcriptase, subunit A, domain 1"/>
    <property type="match status" value="1"/>
</dbReference>
<evidence type="ECO:0000256" key="5">
    <source>
        <dbReference type="ARBA" id="ARBA00022801"/>
    </source>
</evidence>
<feature type="domain" description="Reverse transcriptase" evidence="8">
    <location>
        <begin position="586"/>
        <end position="765"/>
    </location>
</feature>
<accession>A0A815QTS6</accession>
<gene>
    <name evidence="10" type="ORF">SEV965_LOCUS34489</name>
</gene>
<dbReference type="InterPro" id="IPR050951">
    <property type="entry name" value="Retrovirus_Pol_polyprotein"/>
</dbReference>
<dbReference type="Pfam" id="PF17921">
    <property type="entry name" value="Integrase_H2C2"/>
    <property type="match status" value="1"/>
</dbReference>